<dbReference type="CDD" id="cd05466">
    <property type="entry name" value="PBP2_LTTR_substrate"/>
    <property type="match status" value="1"/>
</dbReference>
<keyword evidence="4" id="KW-0804">Transcription</keyword>
<dbReference type="SUPFAM" id="SSF53850">
    <property type="entry name" value="Periplasmic binding protein-like II"/>
    <property type="match status" value="1"/>
</dbReference>
<evidence type="ECO:0000256" key="3">
    <source>
        <dbReference type="ARBA" id="ARBA00023125"/>
    </source>
</evidence>
<evidence type="ECO:0000256" key="4">
    <source>
        <dbReference type="ARBA" id="ARBA00023163"/>
    </source>
</evidence>
<reference evidence="6 7" key="1">
    <citation type="submission" date="2022-10" db="EMBL/GenBank/DDBJ databases">
        <title>Luteolibacter flavescens strain MCCC 1K03193, whole genome shotgun sequencing project.</title>
        <authorList>
            <person name="Zhao G."/>
            <person name="Shen L."/>
        </authorList>
    </citation>
    <scope>NUCLEOTIDE SEQUENCE [LARGE SCALE GENOMIC DNA]</scope>
    <source>
        <strain evidence="6 7">MCCC 1K03193</strain>
    </source>
</reference>
<evidence type="ECO:0000313" key="6">
    <source>
        <dbReference type="EMBL" id="MCW1884813.1"/>
    </source>
</evidence>
<comment type="caution">
    <text evidence="6">The sequence shown here is derived from an EMBL/GenBank/DDBJ whole genome shotgun (WGS) entry which is preliminary data.</text>
</comment>
<evidence type="ECO:0000256" key="2">
    <source>
        <dbReference type="ARBA" id="ARBA00023015"/>
    </source>
</evidence>
<gene>
    <name evidence="6" type="ORF">OKA04_08745</name>
</gene>
<accession>A0ABT3FML6</accession>
<dbReference type="Pfam" id="PF00126">
    <property type="entry name" value="HTH_1"/>
    <property type="match status" value="1"/>
</dbReference>
<organism evidence="6 7">
    <name type="scientific">Luteolibacter flavescens</name>
    <dbReference type="NCBI Taxonomy" id="1859460"/>
    <lineage>
        <taxon>Bacteria</taxon>
        <taxon>Pseudomonadati</taxon>
        <taxon>Verrucomicrobiota</taxon>
        <taxon>Verrucomicrobiia</taxon>
        <taxon>Verrucomicrobiales</taxon>
        <taxon>Verrucomicrobiaceae</taxon>
        <taxon>Luteolibacter</taxon>
    </lineage>
</organism>
<dbReference type="PROSITE" id="PS50931">
    <property type="entry name" value="HTH_LYSR"/>
    <property type="match status" value="1"/>
</dbReference>
<dbReference type="PRINTS" id="PR00039">
    <property type="entry name" value="HTHLYSR"/>
</dbReference>
<dbReference type="InterPro" id="IPR005119">
    <property type="entry name" value="LysR_subst-bd"/>
</dbReference>
<name>A0ABT3FML6_9BACT</name>
<protein>
    <submittedName>
        <fullName evidence="6">LysR family transcriptional regulator</fullName>
    </submittedName>
</protein>
<feature type="domain" description="HTH lysR-type" evidence="5">
    <location>
        <begin position="6"/>
        <end position="63"/>
    </location>
</feature>
<evidence type="ECO:0000256" key="1">
    <source>
        <dbReference type="ARBA" id="ARBA00009437"/>
    </source>
</evidence>
<proteinExistence type="inferred from homology"/>
<evidence type="ECO:0000313" key="7">
    <source>
        <dbReference type="Proteomes" id="UP001207930"/>
    </source>
</evidence>
<dbReference type="Gene3D" id="1.10.10.10">
    <property type="entry name" value="Winged helix-like DNA-binding domain superfamily/Winged helix DNA-binding domain"/>
    <property type="match status" value="1"/>
</dbReference>
<sequence>MTELLPDLRQLRAFVSVADEGSFTLAAKKLFLTQSAISHSMKALEDSLGCRLLERLGKKTVLTEEGEVFLRRCRRVLGELEDAGRELDGLKRWGQGRIRIGAPHSLCQFLLPTVLREFRDCFPRCEPTIEADDTVKLLEKMAEHDLDIVIGMRPRIGTTESFRPLFRDHLTFVVPPVHPWAETGRADPEDLGKVQFITYARGTETHRLVEEHFDKLGVRLRPPLVLGDMEAIKGMAKIGLGVGLVAPWVAKREFDDGSLVRIPVSGEPIEREWGIFHKSDRSLSLIEETFAGIAEIVGGELSEPTIV</sequence>
<dbReference type="InterPro" id="IPR036388">
    <property type="entry name" value="WH-like_DNA-bd_sf"/>
</dbReference>
<dbReference type="RefSeq" id="WP_264500770.1">
    <property type="nucleotide sequence ID" value="NZ_JAPDDS010000004.1"/>
</dbReference>
<keyword evidence="2" id="KW-0805">Transcription regulation</keyword>
<keyword evidence="3" id="KW-0238">DNA-binding</keyword>
<dbReference type="Gene3D" id="3.40.190.10">
    <property type="entry name" value="Periplasmic binding protein-like II"/>
    <property type="match status" value="2"/>
</dbReference>
<keyword evidence="7" id="KW-1185">Reference proteome</keyword>
<dbReference type="EMBL" id="JAPDDS010000004">
    <property type="protein sequence ID" value="MCW1884813.1"/>
    <property type="molecule type" value="Genomic_DNA"/>
</dbReference>
<dbReference type="PANTHER" id="PTHR30126:SF40">
    <property type="entry name" value="HTH-TYPE TRANSCRIPTIONAL REGULATOR GLTR"/>
    <property type="match status" value="1"/>
</dbReference>
<dbReference type="InterPro" id="IPR000847">
    <property type="entry name" value="LysR_HTH_N"/>
</dbReference>
<dbReference type="SUPFAM" id="SSF46785">
    <property type="entry name" value="Winged helix' DNA-binding domain"/>
    <property type="match status" value="1"/>
</dbReference>
<comment type="similarity">
    <text evidence="1">Belongs to the LysR transcriptional regulatory family.</text>
</comment>
<dbReference type="Pfam" id="PF03466">
    <property type="entry name" value="LysR_substrate"/>
    <property type="match status" value="1"/>
</dbReference>
<dbReference type="InterPro" id="IPR036390">
    <property type="entry name" value="WH_DNA-bd_sf"/>
</dbReference>
<dbReference type="PANTHER" id="PTHR30126">
    <property type="entry name" value="HTH-TYPE TRANSCRIPTIONAL REGULATOR"/>
    <property type="match status" value="1"/>
</dbReference>
<evidence type="ECO:0000259" key="5">
    <source>
        <dbReference type="PROSITE" id="PS50931"/>
    </source>
</evidence>
<dbReference type="Proteomes" id="UP001207930">
    <property type="component" value="Unassembled WGS sequence"/>
</dbReference>